<sequence>MLMTNMKKFKKFKMIKEQKQFTGNSVFELSKWCGELFPKDFIFIVLEPQANKFSKFSIRIISKTQKN</sequence>
<accession>A0A1J1J695</accession>
<proteinExistence type="predicted"/>
<reference evidence="1 2" key="1">
    <citation type="submission" date="2015-04" db="EMBL/GenBank/DDBJ databases">
        <authorList>
            <person name="Syromyatnikov M.Y."/>
            <person name="Popov V.N."/>
        </authorList>
    </citation>
    <scope>NUCLEOTIDE SEQUENCE [LARGE SCALE GENOMIC DNA]</scope>
</reference>
<organism evidence="1 2">
    <name type="scientific">Clunio marinus</name>
    <dbReference type="NCBI Taxonomy" id="568069"/>
    <lineage>
        <taxon>Eukaryota</taxon>
        <taxon>Metazoa</taxon>
        <taxon>Ecdysozoa</taxon>
        <taxon>Arthropoda</taxon>
        <taxon>Hexapoda</taxon>
        <taxon>Insecta</taxon>
        <taxon>Pterygota</taxon>
        <taxon>Neoptera</taxon>
        <taxon>Endopterygota</taxon>
        <taxon>Diptera</taxon>
        <taxon>Nematocera</taxon>
        <taxon>Chironomoidea</taxon>
        <taxon>Chironomidae</taxon>
        <taxon>Clunio</taxon>
    </lineage>
</organism>
<name>A0A1J1J695_9DIPT</name>
<dbReference type="EMBL" id="CVRI01000066">
    <property type="protein sequence ID" value="CRL06409.1"/>
    <property type="molecule type" value="Genomic_DNA"/>
</dbReference>
<dbReference type="AlphaFoldDB" id="A0A1J1J695"/>
<keyword evidence="2" id="KW-1185">Reference proteome</keyword>
<evidence type="ECO:0000313" key="2">
    <source>
        <dbReference type="Proteomes" id="UP000183832"/>
    </source>
</evidence>
<feature type="non-terminal residue" evidence="1">
    <location>
        <position position="67"/>
    </location>
</feature>
<gene>
    <name evidence="1" type="ORF">CLUMA_CG019382</name>
</gene>
<protein>
    <submittedName>
        <fullName evidence="1">CLUMA_CG019382, isoform A</fullName>
    </submittedName>
</protein>
<evidence type="ECO:0000313" key="1">
    <source>
        <dbReference type="EMBL" id="CRL06409.1"/>
    </source>
</evidence>
<dbReference type="Proteomes" id="UP000183832">
    <property type="component" value="Unassembled WGS sequence"/>
</dbReference>